<proteinExistence type="predicted"/>
<dbReference type="InterPro" id="IPR023799">
    <property type="entry name" value="RbfA_dom_sf"/>
</dbReference>
<feature type="compositionally biased region" description="Basic and acidic residues" evidence="1">
    <location>
        <begin position="275"/>
        <end position="290"/>
    </location>
</feature>
<feature type="compositionally biased region" description="Polar residues" evidence="1">
    <location>
        <begin position="77"/>
        <end position="90"/>
    </location>
</feature>
<accession>A0A7S0YMJ2</accession>
<evidence type="ECO:0000313" key="2">
    <source>
        <dbReference type="EMBL" id="CAD8784014.1"/>
    </source>
</evidence>
<feature type="compositionally biased region" description="Low complexity" evidence="1">
    <location>
        <begin position="303"/>
        <end position="319"/>
    </location>
</feature>
<dbReference type="InterPro" id="IPR015946">
    <property type="entry name" value="KH_dom-like_a/b"/>
</dbReference>
<evidence type="ECO:0000256" key="1">
    <source>
        <dbReference type="SAM" id="MobiDB-lite"/>
    </source>
</evidence>
<name>A0A7S0YMJ2_9CHLO</name>
<organism evidence="2">
    <name type="scientific">Polytomella parva</name>
    <dbReference type="NCBI Taxonomy" id="51329"/>
    <lineage>
        <taxon>Eukaryota</taxon>
        <taxon>Viridiplantae</taxon>
        <taxon>Chlorophyta</taxon>
        <taxon>core chlorophytes</taxon>
        <taxon>Chlorophyceae</taxon>
        <taxon>CS clade</taxon>
        <taxon>Chlamydomonadales</taxon>
        <taxon>Chlamydomonadaceae</taxon>
        <taxon>Polytomella</taxon>
    </lineage>
</organism>
<feature type="compositionally biased region" description="Basic and acidic residues" evidence="1">
    <location>
        <begin position="185"/>
        <end position="211"/>
    </location>
</feature>
<feature type="compositionally biased region" description="Basic and acidic residues" evidence="1">
    <location>
        <begin position="51"/>
        <end position="63"/>
    </location>
</feature>
<dbReference type="EMBL" id="HBFM01026243">
    <property type="protein sequence ID" value="CAD8784014.1"/>
    <property type="molecule type" value="Transcribed_RNA"/>
</dbReference>
<dbReference type="Gene3D" id="3.30.300.20">
    <property type="match status" value="1"/>
</dbReference>
<sequence>MKSNYRSLDRLVALPLIEKFLPPHAFLNQFAIHLSLDSSRYYHHGSSSNNRGRDQSRGPRRDSPNSFPRRHPHPNDDSFTSAQSQRTSADWTPKASPSDPPNKLRSSKHWGNSSMFNSEEEFDGYYLKRDQTGSAKDDSFVAPSKSELDLYRTILRNPYEDSDPEFSLRDEHRDARRQAAAWRANESDFKGAEEAGGKRVAKETVRTREMEAQEETPDHVYYASQDHYVQRRAFDHLLKSSTDIEILRKGNSECVSGGEENLNDAENRLSLAGTKSDDELRNPPRTSDHRKPCHPANESGIFVDPTDLVSSSPSPSASTPFPPSPKPLPFSSAALHRQLSPEAPSPLFTGAAAAAHRHVRDPFEEQDLYPQTVGQRMFTSRFLTKLNAVLNASMSLRAALTERFGFQIRGVRMASDRKSATVLWTCISGQESACEAALKAQGKKLQSAAGRALNSQHIPILSFILDRVNRQQAVARALVEQMTRERDWEGTVDAEPYDMKRSVEEEYVRRKGGKRGL</sequence>
<feature type="region of interest" description="Disordered" evidence="1">
    <location>
        <begin position="42"/>
        <end position="115"/>
    </location>
</feature>
<dbReference type="AlphaFoldDB" id="A0A7S0YMJ2"/>
<reference evidence="2" key="1">
    <citation type="submission" date="2021-01" db="EMBL/GenBank/DDBJ databases">
        <authorList>
            <person name="Corre E."/>
            <person name="Pelletier E."/>
            <person name="Niang G."/>
            <person name="Scheremetjew M."/>
            <person name="Finn R."/>
            <person name="Kale V."/>
            <person name="Holt S."/>
            <person name="Cochrane G."/>
            <person name="Meng A."/>
            <person name="Brown T."/>
            <person name="Cohen L."/>
        </authorList>
    </citation>
    <scope>NUCLEOTIDE SEQUENCE</scope>
    <source>
        <strain evidence="2">SAG 63-3</strain>
    </source>
</reference>
<feature type="region of interest" description="Disordered" evidence="1">
    <location>
        <begin position="271"/>
        <end position="331"/>
    </location>
</feature>
<feature type="region of interest" description="Disordered" evidence="1">
    <location>
        <begin position="182"/>
        <end position="215"/>
    </location>
</feature>
<dbReference type="SUPFAM" id="SSF89919">
    <property type="entry name" value="Ribosome-binding factor A, RbfA"/>
    <property type="match status" value="1"/>
</dbReference>
<protein>
    <submittedName>
        <fullName evidence="2">Uncharacterized protein</fullName>
    </submittedName>
</protein>
<gene>
    <name evidence="2" type="ORF">PPAR00522_LOCUS16956</name>
</gene>